<reference evidence="1 2" key="1">
    <citation type="journal article" date="2019" name="Genome Biol. Evol.">
        <title>Insights into the evolution of the New World diploid cottons (Gossypium, subgenus Houzingenia) based on genome sequencing.</title>
        <authorList>
            <person name="Grover C.E."/>
            <person name="Arick M.A. 2nd"/>
            <person name="Thrash A."/>
            <person name="Conover J.L."/>
            <person name="Sanders W.S."/>
            <person name="Peterson D.G."/>
            <person name="Frelichowski J.E."/>
            <person name="Scheffler J.A."/>
            <person name="Scheffler B.E."/>
            <person name="Wendel J.F."/>
        </authorList>
    </citation>
    <scope>NUCLEOTIDE SEQUENCE [LARGE SCALE GENOMIC DNA]</scope>
    <source>
        <strain evidence="1">27</strain>
        <tissue evidence="1">Leaf</tissue>
    </source>
</reference>
<dbReference type="AlphaFoldDB" id="A0A7J8SUB8"/>
<gene>
    <name evidence="1" type="ORF">Godav_023735</name>
</gene>
<sequence>MRSSMHNLLRRKAVNPCVWSSLDFNICGKMRVKN</sequence>
<evidence type="ECO:0000313" key="2">
    <source>
        <dbReference type="Proteomes" id="UP000593561"/>
    </source>
</evidence>
<dbReference type="EMBL" id="JABFAC010000011">
    <property type="protein sequence ID" value="MBA0629136.1"/>
    <property type="molecule type" value="Genomic_DNA"/>
</dbReference>
<name>A0A7J8SUB8_GOSDV</name>
<organism evidence="1 2">
    <name type="scientific">Gossypium davidsonii</name>
    <name type="common">Davidson's cotton</name>
    <name type="synonym">Gossypium klotzschianum subsp. davidsonii</name>
    <dbReference type="NCBI Taxonomy" id="34287"/>
    <lineage>
        <taxon>Eukaryota</taxon>
        <taxon>Viridiplantae</taxon>
        <taxon>Streptophyta</taxon>
        <taxon>Embryophyta</taxon>
        <taxon>Tracheophyta</taxon>
        <taxon>Spermatophyta</taxon>
        <taxon>Magnoliopsida</taxon>
        <taxon>eudicotyledons</taxon>
        <taxon>Gunneridae</taxon>
        <taxon>Pentapetalae</taxon>
        <taxon>rosids</taxon>
        <taxon>malvids</taxon>
        <taxon>Malvales</taxon>
        <taxon>Malvaceae</taxon>
        <taxon>Malvoideae</taxon>
        <taxon>Gossypium</taxon>
    </lineage>
</organism>
<protein>
    <submittedName>
        <fullName evidence="1">Uncharacterized protein</fullName>
    </submittedName>
</protein>
<dbReference type="Proteomes" id="UP000593561">
    <property type="component" value="Unassembled WGS sequence"/>
</dbReference>
<evidence type="ECO:0000313" key="1">
    <source>
        <dbReference type="EMBL" id="MBA0629136.1"/>
    </source>
</evidence>
<accession>A0A7J8SUB8</accession>
<proteinExistence type="predicted"/>
<keyword evidence="2" id="KW-1185">Reference proteome</keyword>
<comment type="caution">
    <text evidence="1">The sequence shown here is derived from an EMBL/GenBank/DDBJ whole genome shotgun (WGS) entry which is preliminary data.</text>
</comment>